<sequence length="675" mass="77117">MEDENDNLGSERNGLQRFDSSSESDNNEEEISKKSIPNRNLGIQARSLVLSGLPIIPNVSVSESSERYMSIVKRLTEQFISGMESIEPLPQLDNTLLLIFSSKYIARRALTLLNHLSWGDGEIEVNLASLALLDSSAKHQKKSKLLIRNLSFKCTPDELRKYFEKYGKVIDVNIPQKPGTNKMLGFAFVTMGNVFEASTALRKMNGNEIKDRKVAVDWALDRKTYLSQKQQLPEEPSPNIPDTDQQDESMSLSSEETTEIESISLDTESTTREDIESTNKQNTNTKPRRVDSTDGKCLFLRNLPFSLDEEDLGEFFTDRFGSVQYAKLVTNRDTGMLTGNGFVRFKEESFAEECLKQSEQGLAIEGRTIEVMRAVTKEEANVFTTSSKKGSKNKEDKRNLSMANIGRLDPESNVFQELSKADQVKRMRAEAEKKEKLKNPNIFVSKVRLSIRNLPLSMGDNDLKVLCTKYTPKGSKVYSAKVMRDLNRLEKGVGRSKGFGFVGFSSHEAAMSVLNTLNNDPNVLPSKRRLIVEFSLENQRAIKVKEDRLSKSKVQLQKLEKEGSTPHEGERKKRVNRFNKKGINKVTIGKKNKLQPSHKLKRSNKVNNEESKPKNNFKQTSKNSNMNEFRKRQIERPSRTSSRRDRKRKVEQETRDDRHFEELVRQYQKKLFKVN</sequence>
<dbReference type="PANTHER" id="PTHR48039">
    <property type="entry name" value="RNA-BINDING MOTIF PROTEIN 14B"/>
    <property type="match status" value="1"/>
</dbReference>
<feature type="region of interest" description="Disordered" evidence="6">
    <location>
        <begin position="227"/>
        <end position="291"/>
    </location>
</feature>
<feature type="region of interest" description="Disordered" evidence="6">
    <location>
        <begin position="1"/>
        <end position="35"/>
    </location>
</feature>
<protein>
    <recommendedName>
        <fullName evidence="7">RRM domain-containing protein</fullName>
    </recommendedName>
</protein>
<dbReference type="FunFam" id="3.30.70.330:FF:000182">
    <property type="entry name" value="RNA-binding motif protein 28"/>
    <property type="match status" value="1"/>
</dbReference>
<feature type="region of interest" description="Disordered" evidence="6">
    <location>
        <begin position="552"/>
        <end position="658"/>
    </location>
</feature>
<comment type="caution">
    <text evidence="8">The sequence shown here is derived from an EMBL/GenBank/DDBJ whole genome shotgun (WGS) entry which is preliminary data.</text>
</comment>
<dbReference type="Proteomes" id="UP001165289">
    <property type="component" value="Unassembled WGS sequence"/>
</dbReference>
<dbReference type="CDD" id="cd12416">
    <property type="entry name" value="RRM4_RBM28_like"/>
    <property type="match status" value="1"/>
</dbReference>
<evidence type="ECO:0000256" key="5">
    <source>
        <dbReference type="PROSITE-ProRule" id="PRU00176"/>
    </source>
</evidence>
<dbReference type="Pfam" id="PF00076">
    <property type="entry name" value="RRM_1"/>
    <property type="match status" value="3"/>
</dbReference>
<keyword evidence="9" id="KW-1185">Reference proteome</keyword>
<dbReference type="InterPro" id="IPR000504">
    <property type="entry name" value="RRM_dom"/>
</dbReference>
<dbReference type="AlphaFoldDB" id="A0AAV7JXS8"/>
<evidence type="ECO:0000256" key="3">
    <source>
        <dbReference type="ARBA" id="ARBA00022884"/>
    </source>
</evidence>
<dbReference type="GO" id="GO:0005730">
    <property type="term" value="C:nucleolus"/>
    <property type="evidence" value="ECO:0007669"/>
    <property type="project" value="TreeGrafter"/>
</dbReference>
<dbReference type="GO" id="GO:0003729">
    <property type="term" value="F:mRNA binding"/>
    <property type="evidence" value="ECO:0007669"/>
    <property type="project" value="TreeGrafter"/>
</dbReference>
<feature type="domain" description="RRM" evidence="7">
    <location>
        <begin position="296"/>
        <end position="376"/>
    </location>
</feature>
<dbReference type="SUPFAM" id="SSF54928">
    <property type="entry name" value="RNA-binding domain, RBD"/>
    <property type="match status" value="3"/>
</dbReference>
<feature type="compositionally biased region" description="Basic and acidic residues" evidence="6">
    <location>
        <begin position="558"/>
        <end position="571"/>
    </location>
</feature>
<comment type="subcellular location">
    <subcellularLocation>
        <location evidence="1">Nucleus</location>
    </subcellularLocation>
</comment>
<keyword evidence="2" id="KW-0677">Repeat</keyword>
<dbReference type="PANTHER" id="PTHR48039:SF5">
    <property type="entry name" value="RNA-BINDING PROTEIN 28"/>
    <property type="match status" value="1"/>
</dbReference>
<dbReference type="PROSITE" id="PS50102">
    <property type="entry name" value="RRM"/>
    <property type="match status" value="3"/>
</dbReference>
<reference evidence="8 9" key="1">
    <citation type="journal article" date="2023" name="BMC Biol.">
        <title>The compact genome of the sponge Oopsacas minuta (Hexactinellida) is lacking key metazoan core genes.</title>
        <authorList>
            <person name="Santini S."/>
            <person name="Schenkelaars Q."/>
            <person name="Jourda C."/>
            <person name="Duchesne M."/>
            <person name="Belahbib H."/>
            <person name="Rocher C."/>
            <person name="Selva M."/>
            <person name="Riesgo A."/>
            <person name="Vervoort M."/>
            <person name="Leys S.P."/>
            <person name="Kodjabachian L."/>
            <person name="Le Bivic A."/>
            <person name="Borchiellini C."/>
            <person name="Claverie J.M."/>
            <person name="Renard E."/>
        </authorList>
    </citation>
    <scope>NUCLEOTIDE SEQUENCE [LARGE SCALE GENOMIC DNA]</scope>
    <source>
        <strain evidence="8">SPO-2</strain>
    </source>
</reference>
<evidence type="ECO:0000256" key="6">
    <source>
        <dbReference type="SAM" id="MobiDB-lite"/>
    </source>
</evidence>
<feature type="compositionally biased region" description="Basic and acidic residues" evidence="6">
    <location>
        <begin position="648"/>
        <end position="658"/>
    </location>
</feature>
<proteinExistence type="predicted"/>
<feature type="compositionally biased region" description="Low complexity" evidence="6">
    <location>
        <begin position="248"/>
        <end position="268"/>
    </location>
</feature>
<evidence type="ECO:0000256" key="1">
    <source>
        <dbReference type="ARBA" id="ARBA00004123"/>
    </source>
</evidence>
<evidence type="ECO:0000259" key="7">
    <source>
        <dbReference type="PROSITE" id="PS50102"/>
    </source>
</evidence>
<accession>A0AAV7JXS8</accession>
<name>A0AAV7JXS8_9METZ</name>
<feature type="compositionally biased region" description="Polar residues" evidence="6">
    <location>
        <begin position="614"/>
        <end position="627"/>
    </location>
</feature>
<keyword evidence="4" id="KW-0539">Nucleus</keyword>
<dbReference type="InterPro" id="IPR051945">
    <property type="entry name" value="RRM_MRD1_RNA_proc_ribogen"/>
</dbReference>
<dbReference type="InterPro" id="IPR035979">
    <property type="entry name" value="RBD_domain_sf"/>
</dbReference>
<dbReference type="CDD" id="cd12414">
    <property type="entry name" value="RRM2_RBM28_like"/>
    <property type="match status" value="1"/>
</dbReference>
<dbReference type="InterPro" id="IPR012677">
    <property type="entry name" value="Nucleotide-bd_a/b_plait_sf"/>
</dbReference>
<feature type="compositionally biased region" description="Basic and acidic residues" evidence="6">
    <location>
        <begin position="628"/>
        <end position="638"/>
    </location>
</feature>
<evidence type="ECO:0000256" key="2">
    <source>
        <dbReference type="ARBA" id="ARBA00022737"/>
    </source>
</evidence>
<gene>
    <name evidence="8" type="ORF">LOD99_3248</name>
</gene>
<dbReference type="SMART" id="SM00360">
    <property type="entry name" value="RRM"/>
    <property type="match status" value="3"/>
</dbReference>
<keyword evidence="3 5" id="KW-0694">RNA-binding</keyword>
<dbReference type="Gene3D" id="3.30.70.330">
    <property type="match status" value="3"/>
</dbReference>
<evidence type="ECO:0000256" key="4">
    <source>
        <dbReference type="ARBA" id="ARBA00023242"/>
    </source>
</evidence>
<dbReference type="EMBL" id="JAKMXF010000255">
    <property type="protein sequence ID" value="KAI6653744.1"/>
    <property type="molecule type" value="Genomic_DNA"/>
</dbReference>
<feature type="domain" description="RRM" evidence="7">
    <location>
        <begin position="143"/>
        <end position="221"/>
    </location>
</feature>
<evidence type="ECO:0000313" key="8">
    <source>
        <dbReference type="EMBL" id="KAI6653744.1"/>
    </source>
</evidence>
<organism evidence="8 9">
    <name type="scientific">Oopsacas minuta</name>
    <dbReference type="NCBI Taxonomy" id="111878"/>
    <lineage>
        <taxon>Eukaryota</taxon>
        <taxon>Metazoa</taxon>
        <taxon>Porifera</taxon>
        <taxon>Hexactinellida</taxon>
        <taxon>Hexasterophora</taxon>
        <taxon>Lyssacinosida</taxon>
        <taxon>Leucopsacidae</taxon>
        <taxon>Oopsacas</taxon>
    </lineage>
</organism>
<evidence type="ECO:0000313" key="9">
    <source>
        <dbReference type="Proteomes" id="UP001165289"/>
    </source>
</evidence>
<feature type="domain" description="RRM" evidence="7">
    <location>
        <begin position="447"/>
        <end position="537"/>
    </location>
</feature>
<feature type="compositionally biased region" description="Basic residues" evidence="6">
    <location>
        <begin position="572"/>
        <end position="604"/>
    </location>
</feature>